<keyword evidence="2" id="KW-0963">Cytoplasm</keyword>
<dbReference type="SMART" id="SM00228">
    <property type="entry name" value="PDZ"/>
    <property type="match status" value="7"/>
</dbReference>
<dbReference type="CDD" id="cd06687">
    <property type="entry name" value="PDZ1_GRIP1-2-like"/>
    <property type="match status" value="1"/>
</dbReference>
<dbReference type="PANTHER" id="PTHR46227">
    <property type="entry name" value="GLUTAMATE RECEPTOR-INTERACTING PROTEIN GRIP"/>
    <property type="match status" value="1"/>
</dbReference>
<keyword evidence="7" id="KW-0675">Receptor</keyword>
<feature type="domain" description="PDZ" evidence="5">
    <location>
        <begin position="53"/>
        <end position="136"/>
    </location>
</feature>
<dbReference type="RefSeq" id="XP_031754785.1">
    <property type="nucleotide sequence ID" value="XM_031898925.1"/>
</dbReference>
<feature type="region of interest" description="Disordered" evidence="4">
    <location>
        <begin position="784"/>
        <end position="830"/>
    </location>
</feature>
<dbReference type="FunFam" id="2.30.42.10:FF:000035">
    <property type="entry name" value="Glutamate receptor interacting protein 1"/>
    <property type="match status" value="1"/>
</dbReference>
<evidence type="ECO:0000313" key="6">
    <source>
        <dbReference type="Proteomes" id="UP000008143"/>
    </source>
</evidence>
<dbReference type="FunFam" id="2.30.42.10:FF:000031">
    <property type="entry name" value="Glutamate receptor interacting protein 1"/>
    <property type="match status" value="1"/>
</dbReference>
<dbReference type="PROSITE" id="PS50106">
    <property type="entry name" value="PDZ"/>
    <property type="match status" value="7"/>
</dbReference>
<comment type="subcellular location">
    <subcellularLocation>
        <location evidence="1">Cytoplasm</location>
    </subcellularLocation>
</comment>
<evidence type="ECO:0000313" key="7">
    <source>
        <dbReference type="RefSeq" id="XP_031754785.1"/>
    </source>
</evidence>
<protein>
    <submittedName>
        <fullName evidence="7">Glutamate receptor-interacting protein 1 isoform X7</fullName>
    </submittedName>
</protein>
<evidence type="ECO:0000256" key="1">
    <source>
        <dbReference type="ARBA" id="ARBA00004496"/>
    </source>
</evidence>
<dbReference type="FunFam" id="2.30.42.10:FF:000025">
    <property type="entry name" value="Glutamate receptor interacting protein 1"/>
    <property type="match status" value="1"/>
</dbReference>
<dbReference type="Xenbase" id="XB-GENE-853011">
    <property type="gene designation" value="grip1"/>
</dbReference>
<feature type="region of interest" description="Disordered" evidence="4">
    <location>
        <begin position="870"/>
        <end position="915"/>
    </location>
</feature>
<feature type="domain" description="PDZ" evidence="5">
    <location>
        <begin position="938"/>
        <end position="1020"/>
    </location>
</feature>
<evidence type="ECO:0000259" key="5">
    <source>
        <dbReference type="PROSITE" id="PS50106"/>
    </source>
</evidence>
<dbReference type="CDD" id="cd06686">
    <property type="entry name" value="PDZ4_GRIP1-2-like"/>
    <property type="match status" value="1"/>
</dbReference>
<organism evidence="6 7">
    <name type="scientific">Xenopus tropicalis</name>
    <name type="common">Western clawed frog</name>
    <name type="synonym">Silurana tropicalis</name>
    <dbReference type="NCBI Taxonomy" id="8364"/>
    <lineage>
        <taxon>Eukaryota</taxon>
        <taxon>Metazoa</taxon>
        <taxon>Chordata</taxon>
        <taxon>Craniata</taxon>
        <taxon>Vertebrata</taxon>
        <taxon>Euteleostomi</taxon>
        <taxon>Amphibia</taxon>
        <taxon>Batrachia</taxon>
        <taxon>Anura</taxon>
        <taxon>Pipoidea</taxon>
        <taxon>Pipidae</taxon>
        <taxon>Xenopodinae</taxon>
        <taxon>Xenopus</taxon>
        <taxon>Silurana</taxon>
    </lineage>
</organism>
<dbReference type="PANTHER" id="PTHR46227:SF3">
    <property type="entry name" value="GLUTAMATE RECEPTOR-INTERACTING PROTEIN 1"/>
    <property type="match status" value="1"/>
</dbReference>
<feature type="domain" description="PDZ" evidence="5">
    <location>
        <begin position="420"/>
        <end position="495"/>
    </location>
</feature>
<feature type="domain" description="PDZ" evidence="5">
    <location>
        <begin position="150"/>
        <end position="238"/>
    </location>
</feature>
<name>A0A8J1JCQ3_XENTR</name>
<dbReference type="Pfam" id="PF17820">
    <property type="entry name" value="PDZ_6"/>
    <property type="match status" value="1"/>
</dbReference>
<evidence type="ECO:0000313" key="8">
    <source>
        <dbReference type="Xenbase" id="XB-GENE-853011"/>
    </source>
</evidence>
<dbReference type="FunFam" id="2.30.42.10:FF:000022">
    <property type="entry name" value="Glutamate receptor interacting protein 1"/>
    <property type="match status" value="1"/>
</dbReference>
<gene>
    <name evidence="7 8" type="primary">grip1</name>
</gene>
<accession>A0A8J1JCQ3</accession>
<dbReference type="CDD" id="cd06682">
    <property type="entry name" value="PDZ5_GRIP1-2-like"/>
    <property type="match status" value="1"/>
</dbReference>
<dbReference type="CDD" id="cd06685">
    <property type="entry name" value="PDZ7_GRIP1-2-like"/>
    <property type="match status" value="1"/>
</dbReference>
<dbReference type="CDD" id="cd06683">
    <property type="entry name" value="PDZ6_GRIP1-2-like"/>
    <property type="match status" value="1"/>
</dbReference>
<dbReference type="FunFam" id="2.30.42.10:FF:000021">
    <property type="entry name" value="Glutamate receptor interacting protein 1"/>
    <property type="match status" value="1"/>
</dbReference>
<dbReference type="SUPFAM" id="SSF50156">
    <property type="entry name" value="PDZ domain-like"/>
    <property type="match status" value="7"/>
</dbReference>
<dbReference type="InterPro" id="IPR001478">
    <property type="entry name" value="PDZ"/>
</dbReference>
<dbReference type="InterPro" id="IPR036034">
    <property type="entry name" value="PDZ_sf"/>
</dbReference>
<dbReference type="Gene3D" id="2.30.42.10">
    <property type="match status" value="7"/>
</dbReference>
<feature type="domain" description="PDZ" evidence="5">
    <location>
        <begin position="621"/>
        <end position="703"/>
    </location>
</feature>
<evidence type="ECO:0000256" key="4">
    <source>
        <dbReference type="SAM" id="MobiDB-lite"/>
    </source>
</evidence>
<proteinExistence type="predicted"/>
<keyword evidence="6" id="KW-1185">Reference proteome</keyword>
<dbReference type="CTD" id="23426"/>
<dbReference type="FunFam" id="2.30.42.10:FF:000023">
    <property type="entry name" value="Glutamate receptor interacting protein 1"/>
    <property type="match status" value="1"/>
</dbReference>
<feature type="compositionally biased region" description="Polar residues" evidence="4">
    <location>
        <begin position="870"/>
        <end position="891"/>
    </location>
</feature>
<evidence type="ECO:0000256" key="2">
    <source>
        <dbReference type="ARBA" id="ARBA00022490"/>
    </source>
</evidence>
<feature type="domain" description="PDZ" evidence="5">
    <location>
        <begin position="252"/>
        <end position="336"/>
    </location>
</feature>
<dbReference type="GO" id="GO:0005737">
    <property type="term" value="C:cytoplasm"/>
    <property type="evidence" value="ECO:0007669"/>
    <property type="project" value="UniProtKB-SubCell"/>
</dbReference>
<dbReference type="AlphaFoldDB" id="A0A8J1JCQ3"/>
<keyword evidence="3" id="KW-0677">Repeat</keyword>
<dbReference type="InterPro" id="IPR041489">
    <property type="entry name" value="PDZ_6"/>
</dbReference>
<sequence>MPGWKKNIPICLQAEQERDEGPYTKSATPSKAPDGALAVRRQSITEEFKGSTIVELMKKEGTTLGLTVSGGIDKDGKPRVSNLRQGGIAARSDQLNVGDYIKAVNGINLTKFRHDEIISLLKNVGERVVLEVEYELPPVSIQGTGVIFKTVEVTLHKEGNTFGFVIRGGAHEDRNKSRPIVITCVRPGGPADREGTIKPGDRLLSVDGIRLHGTTHAEAMSILKQCGQEATLLIEYDVSVMDTVSSASGPLLVEVAKTPGSNLGVALTTSMYYNKQVIVIDKIKSASIADRCGALHIGDHILSVDGTSMEYCTLAEATQLLASTSEHVKLEILPYHQTRLALKGPDHAALVSSSFSPTSMSAYSLSSLNTGTLPRSLYPTSPRGTLMRRRMKKKDFKSSLSLASSTVGLAGQVVHTESTEVVLTADPVLGFGIQLQGSVFATETLSSPPLISYIDADSPAERCGILQVGDRVIAINGVQTEDSTFEEANQLLRDSTIAGKVTLEIEFDVAESVIPSSGTFHVKLPKKHNVELGITISSPSTRKTGDPLVISDIKKGSVAHRTGTLELGDKLLAIDNIRLDNCSMEDAVQILQQCEELVKLKIRKDEDNSDEQESSGAIIYTVELKRYGGPLGITISGTEEPFDPIIISSLTKGGLAERTGAIHIGDRILAINSNSLKGKPLSEAIHLLQMAGETVTLKIKKQTDATSPKLSSGRISELCDAEDETPVTQKSSNLSDIYSTAVPSVDSAVESWDGSAADTAYGSQGPNFQASGFSFNAYEWRNPKQKGSLSPLNRPRNNHFHDTGLSDDEWDRPTTSGYTGGPEGPDGEQEENFWSQALEDLETCGQSGILRELEEKAGSQATIMSGSTLSLNHENSQPRGQLGRQASFQEKSSGRPHYSQSIRSNTLPSDVGRKSVSMRKIKQEIKDIMSPTPVELHKVSLFKDSDREDFGFSVADGLLEKGVYVKNIRPNGPGDIAGLKPYDRLLQVNHVRTRDFDCCLVVPLIAESGNKLELVISRNPVASQKDPLDGQNLSVQEWTDHNTFSQSTSSRLASMDMRDSINTL</sequence>
<reference evidence="7" key="1">
    <citation type="submission" date="2025-08" db="UniProtKB">
        <authorList>
            <consortium name="RefSeq"/>
        </authorList>
    </citation>
    <scope>IDENTIFICATION</scope>
    <source>
        <strain evidence="7">Nigerian</strain>
        <tissue evidence="7">Liver and blood</tissue>
    </source>
</reference>
<dbReference type="AGR" id="Xenbase:XB-GENE-853011"/>
<dbReference type="InterPro" id="IPR043545">
    <property type="entry name" value="GRIP1/2"/>
</dbReference>
<dbReference type="CDD" id="cd06681">
    <property type="entry name" value="PDZ2_GRIP1-2-like"/>
    <property type="match status" value="1"/>
</dbReference>
<dbReference type="FunFam" id="2.30.42.10:FF:000034">
    <property type="entry name" value="Glutamate receptor interacting protein 1"/>
    <property type="match status" value="1"/>
</dbReference>
<dbReference type="Pfam" id="PF00595">
    <property type="entry name" value="PDZ"/>
    <property type="match status" value="6"/>
</dbReference>
<evidence type="ECO:0000256" key="3">
    <source>
        <dbReference type="ARBA" id="ARBA00022737"/>
    </source>
</evidence>
<dbReference type="Proteomes" id="UP000008143">
    <property type="component" value="Chromosome 3"/>
</dbReference>
<feature type="region of interest" description="Disordered" evidence="4">
    <location>
        <begin position="15"/>
        <end position="36"/>
    </location>
</feature>
<dbReference type="GeneID" id="100485584"/>
<feature type="compositionally biased region" description="Polar residues" evidence="4">
    <location>
        <begin position="898"/>
        <end position="908"/>
    </location>
</feature>
<feature type="domain" description="PDZ" evidence="5">
    <location>
        <begin position="521"/>
        <end position="606"/>
    </location>
</feature>
<dbReference type="CDD" id="cd06684">
    <property type="entry name" value="PDZ3_GRIP1-2-like"/>
    <property type="match status" value="1"/>
</dbReference>